<accession>A0A5S3N185</accession>
<dbReference type="AlphaFoldDB" id="A0A5S3N185"/>
<feature type="signal peptide" evidence="2">
    <location>
        <begin position="1"/>
        <end position="18"/>
    </location>
</feature>
<dbReference type="Proteomes" id="UP000307140">
    <property type="component" value="Unassembled WGS sequence"/>
</dbReference>
<dbReference type="EMBL" id="VANR01000006">
    <property type="protein sequence ID" value="TMM29091.1"/>
    <property type="molecule type" value="Genomic_DNA"/>
</dbReference>
<protein>
    <submittedName>
        <fullName evidence="4">T9SS type A sorting domain-containing protein</fullName>
    </submittedName>
</protein>
<dbReference type="InterPro" id="IPR026444">
    <property type="entry name" value="Secre_tail"/>
</dbReference>
<feature type="domain" description="Secretion system C-terminal sorting" evidence="3">
    <location>
        <begin position="497"/>
        <end position="561"/>
    </location>
</feature>
<keyword evidence="5" id="KW-1185">Reference proteome</keyword>
<dbReference type="RefSeq" id="WP_138536835.1">
    <property type="nucleotide sequence ID" value="NZ_VANR01000006.1"/>
</dbReference>
<name>A0A5S3N185_9FLAO</name>
<evidence type="ECO:0000256" key="1">
    <source>
        <dbReference type="ARBA" id="ARBA00022729"/>
    </source>
</evidence>
<reference evidence="4 5" key="1">
    <citation type="submission" date="2019-05" db="EMBL/GenBank/DDBJ databases">
        <title>Polaribacter aestuariivivens sp. nov., isolated from a tidal flat.</title>
        <authorList>
            <person name="Yoon J.-H."/>
        </authorList>
    </citation>
    <scope>NUCLEOTIDE SEQUENCE [LARGE SCALE GENOMIC DNA]</scope>
    <source>
        <strain evidence="4 5">DBTF-3</strain>
    </source>
</reference>
<proteinExistence type="predicted"/>
<gene>
    <name evidence="4" type="ORF">FDT66_11935</name>
</gene>
<sequence>MRKALLILCFLASIGIKAQITSAQNGNWNQTTTWVGGIVPTAADNVIIEHQVKVTSTNEAANDITVNAPNGQLLINTRKSLTINGNLVNNDVIRFNTANNQEMGSLILKGTYTGGDVTANYRPQLPNADNWYLISSPLTDASISDFITGSSVIRQNASLENSIGFYNDVNASGSKYTYYTDAAATTAGNFTDGQGYAALVDAPVSGNQQFKFQGQINTGNVSIPITDNSGGGNGFNLVGNPYTTSLFANTDGDATNNILTVNTAVLEENTLWFYDNASGTFVTRNLGDTGFSIAPVQGFFVKAKNGGAATENFSITEDMQTHVASGIFFKPSVNRFQVELNISNGVNVSKTSVRYIDGTSKSFDNGYDSSTFSGYSVNNLEISTQLVENNTGKNLAIQSLPNSNYEDMIVPVGVVAEAGKEITFTANAQNLPKGINVYLEDRLLNTFTRLDEANANYKVTLDDASNGTGRFYMHTASKALSTDTEILNSVSIYNTNNNNLRIAGLQNGEASVNIFNILGKQVLSTSFTANGAKDIALPSLAKGVYIVQLQSNSGKLSKKIILE</sequence>
<dbReference type="Pfam" id="PF18962">
    <property type="entry name" value="Por_Secre_tail"/>
    <property type="match status" value="1"/>
</dbReference>
<dbReference type="NCBIfam" id="TIGR04183">
    <property type="entry name" value="Por_Secre_tail"/>
    <property type="match status" value="1"/>
</dbReference>
<evidence type="ECO:0000313" key="5">
    <source>
        <dbReference type="Proteomes" id="UP000307140"/>
    </source>
</evidence>
<evidence type="ECO:0000313" key="4">
    <source>
        <dbReference type="EMBL" id="TMM29091.1"/>
    </source>
</evidence>
<evidence type="ECO:0000259" key="3">
    <source>
        <dbReference type="Pfam" id="PF18962"/>
    </source>
</evidence>
<organism evidence="4 5">
    <name type="scientific">Polaribacter aestuariivivens</name>
    <dbReference type="NCBI Taxonomy" id="2304626"/>
    <lineage>
        <taxon>Bacteria</taxon>
        <taxon>Pseudomonadati</taxon>
        <taxon>Bacteroidota</taxon>
        <taxon>Flavobacteriia</taxon>
        <taxon>Flavobacteriales</taxon>
        <taxon>Flavobacteriaceae</taxon>
    </lineage>
</organism>
<dbReference type="OrthoDB" id="975384at2"/>
<keyword evidence="1 2" id="KW-0732">Signal</keyword>
<comment type="caution">
    <text evidence="4">The sequence shown here is derived from an EMBL/GenBank/DDBJ whole genome shotgun (WGS) entry which is preliminary data.</text>
</comment>
<feature type="chain" id="PRO_5024398788" evidence="2">
    <location>
        <begin position="19"/>
        <end position="563"/>
    </location>
</feature>
<evidence type="ECO:0000256" key="2">
    <source>
        <dbReference type="SAM" id="SignalP"/>
    </source>
</evidence>